<keyword evidence="4" id="KW-0808">Transferase</keyword>
<evidence type="ECO:0000259" key="3">
    <source>
        <dbReference type="Pfam" id="PF13439"/>
    </source>
</evidence>
<evidence type="ECO:0000256" key="1">
    <source>
        <dbReference type="SAM" id="MobiDB-lite"/>
    </source>
</evidence>
<name>A0A2P7QFB1_9SPHN</name>
<protein>
    <submittedName>
        <fullName evidence="4">Glycosyl transferase family 1</fullName>
    </submittedName>
</protein>
<feature type="domain" description="Glycosyl transferase family 1" evidence="2">
    <location>
        <begin position="277"/>
        <end position="374"/>
    </location>
</feature>
<dbReference type="Pfam" id="PF00534">
    <property type="entry name" value="Glycos_transf_1"/>
    <property type="match status" value="1"/>
</dbReference>
<feature type="domain" description="Glycosyltransferase subfamily 4-like N-terminal" evidence="3">
    <location>
        <begin position="51"/>
        <end position="218"/>
    </location>
</feature>
<dbReference type="Pfam" id="PF13439">
    <property type="entry name" value="Glyco_transf_4"/>
    <property type="match status" value="1"/>
</dbReference>
<organism evidence="4 5">
    <name type="scientific">Allosphingosinicella deserti</name>
    <dbReference type="NCBI Taxonomy" id="2116704"/>
    <lineage>
        <taxon>Bacteria</taxon>
        <taxon>Pseudomonadati</taxon>
        <taxon>Pseudomonadota</taxon>
        <taxon>Alphaproteobacteria</taxon>
        <taxon>Sphingomonadales</taxon>
        <taxon>Sphingomonadaceae</taxon>
        <taxon>Allosphingosinicella</taxon>
    </lineage>
</organism>
<gene>
    <name evidence="4" type="ORF">C7I55_25120</name>
</gene>
<dbReference type="PANTHER" id="PTHR12526:SF634">
    <property type="entry name" value="BLL3361 PROTEIN"/>
    <property type="match status" value="1"/>
</dbReference>
<evidence type="ECO:0000313" key="5">
    <source>
        <dbReference type="Proteomes" id="UP000241167"/>
    </source>
</evidence>
<evidence type="ECO:0000313" key="4">
    <source>
        <dbReference type="EMBL" id="PSJ36672.1"/>
    </source>
</evidence>
<proteinExistence type="predicted"/>
<accession>A0A2P7QFB1</accession>
<reference evidence="4 5" key="1">
    <citation type="submission" date="2018-03" db="EMBL/GenBank/DDBJ databases">
        <title>The draft genome of Sphingosinicella sp. GL-C-18.</title>
        <authorList>
            <person name="Liu L."/>
            <person name="Li L."/>
            <person name="Liang L."/>
            <person name="Zhang X."/>
            <person name="Wang T."/>
        </authorList>
    </citation>
    <scope>NUCLEOTIDE SEQUENCE [LARGE SCALE GENOMIC DNA]</scope>
    <source>
        <strain evidence="4 5">GL-C-18</strain>
    </source>
</reference>
<feature type="region of interest" description="Disordered" evidence="1">
    <location>
        <begin position="1"/>
        <end position="26"/>
    </location>
</feature>
<sequence>MAARKPGTYSGIPQSRDGNRPRRGRVVSRASTIAAGVPGRSPRVLITADAVGGVWQYSNELAAGLTRLGIETILAAMGPSPSEAQIAAASAIPGVTVIDTGLTLDWLASDSAAVRKAGDAIREIGAEHKADIIQLNTPALAAQTKFGAPVVAVQHSCVASWWDAVQGSELPQDFAWRTKLVGAGLRAADVVVTPTAAFGEATRRLYDLPQAPRTVHNGRTPLPVSDGAAHDFVFTAGRLWDEGKNVRTIDGAAKGLGVPVHAAGPLKGPNGAEVMFDNLHCLGTLSEAEIARWLSARPVFVSSALYEPFGLSVLEAAAAGCALILSDIPTFRELWSEVAIFVPARDEAGFTRAIADLVGDEFERTMMGRAARERAARFTADAMAAQMASLYRGLLPAIQRPVLASARAAA</sequence>
<evidence type="ECO:0000259" key="2">
    <source>
        <dbReference type="Pfam" id="PF00534"/>
    </source>
</evidence>
<dbReference type="Proteomes" id="UP000241167">
    <property type="component" value="Unassembled WGS sequence"/>
</dbReference>
<comment type="caution">
    <text evidence="4">The sequence shown here is derived from an EMBL/GenBank/DDBJ whole genome shotgun (WGS) entry which is preliminary data.</text>
</comment>
<dbReference type="OrthoDB" id="7847955at2"/>
<dbReference type="AlphaFoldDB" id="A0A2P7QFB1"/>
<dbReference type="CDD" id="cd03801">
    <property type="entry name" value="GT4_PimA-like"/>
    <property type="match status" value="1"/>
</dbReference>
<dbReference type="SUPFAM" id="SSF53756">
    <property type="entry name" value="UDP-Glycosyltransferase/glycogen phosphorylase"/>
    <property type="match status" value="1"/>
</dbReference>
<dbReference type="Gene3D" id="3.40.50.2000">
    <property type="entry name" value="Glycogen Phosphorylase B"/>
    <property type="match status" value="3"/>
</dbReference>
<dbReference type="GO" id="GO:0016757">
    <property type="term" value="F:glycosyltransferase activity"/>
    <property type="evidence" value="ECO:0007669"/>
    <property type="project" value="InterPro"/>
</dbReference>
<dbReference type="EMBL" id="PXYI01000012">
    <property type="protein sequence ID" value="PSJ36672.1"/>
    <property type="molecule type" value="Genomic_DNA"/>
</dbReference>
<dbReference type="PANTHER" id="PTHR12526">
    <property type="entry name" value="GLYCOSYLTRANSFERASE"/>
    <property type="match status" value="1"/>
</dbReference>
<dbReference type="InterPro" id="IPR028098">
    <property type="entry name" value="Glyco_trans_4-like_N"/>
</dbReference>
<dbReference type="InterPro" id="IPR001296">
    <property type="entry name" value="Glyco_trans_1"/>
</dbReference>
<keyword evidence="5" id="KW-1185">Reference proteome</keyword>